<reference evidence="3 4" key="1">
    <citation type="submission" date="2022-04" db="EMBL/GenBank/DDBJ databases">
        <title>Spirosoma sp. strain RP8 genome sequencing and assembly.</title>
        <authorList>
            <person name="Jung Y."/>
        </authorList>
    </citation>
    <scope>NUCLEOTIDE SEQUENCE [LARGE SCALE GENOMIC DNA]</scope>
    <source>
        <strain evidence="3 4">RP8</strain>
    </source>
</reference>
<dbReference type="SUPFAM" id="SSF52172">
    <property type="entry name" value="CheY-like"/>
    <property type="match status" value="1"/>
</dbReference>
<feature type="modified residue" description="4-aspartylphosphate" evidence="1">
    <location>
        <position position="27"/>
    </location>
</feature>
<dbReference type="RefSeq" id="WP_248479431.1">
    <property type="nucleotide sequence ID" value="NZ_JALPRF010000004.1"/>
</dbReference>
<evidence type="ECO:0000256" key="1">
    <source>
        <dbReference type="PROSITE-ProRule" id="PRU00169"/>
    </source>
</evidence>
<keyword evidence="4" id="KW-1185">Reference proteome</keyword>
<evidence type="ECO:0000313" key="4">
    <source>
        <dbReference type="Proteomes" id="UP001202180"/>
    </source>
</evidence>
<dbReference type="InterPro" id="IPR011006">
    <property type="entry name" value="CheY-like_superfamily"/>
</dbReference>
<comment type="caution">
    <text evidence="3">The sequence shown here is derived from an EMBL/GenBank/DDBJ whole genome shotgun (WGS) entry which is preliminary data.</text>
</comment>
<dbReference type="Pfam" id="PF00072">
    <property type="entry name" value="Response_reg"/>
    <property type="match status" value="1"/>
</dbReference>
<evidence type="ECO:0000313" key="3">
    <source>
        <dbReference type="EMBL" id="MCK8494829.1"/>
    </source>
</evidence>
<sequence>MKSFFNGQELLNALAVTTRLPKLVLLDLNMPFMGGLEALAFLRKDAKYDTMPIVILTTSDNYADKQRATELKANDFFTKPGAIDELNQLLLKLRHKWLIDQNTTNPV</sequence>
<gene>
    <name evidence="3" type="ORF">M0L20_23370</name>
</gene>
<dbReference type="PANTHER" id="PTHR44520">
    <property type="entry name" value="RESPONSE REGULATOR RCP1-RELATED"/>
    <property type="match status" value="1"/>
</dbReference>
<protein>
    <submittedName>
        <fullName evidence="3">Response regulator</fullName>
    </submittedName>
</protein>
<dbReference type="InterPro" id="IPR052893">
    <property type="entry name" value="TCS_response_regulator"/>
</dbReference>
<evidence type="ECO:0000259" key="2">
    <source>
        <dbReference type="PROSITE" id="PS50110"/>
    </source>
</evidence>
<dbReference type="Gene3D" id="3.40.50.2300">
    <property type="match status" value="1"/>
</dbReference>
<dbReference type="InterPro" id="IPR001789">
    <property type="entry name" value="Sig_transdc_resp-reg_receiver"/>
</dbReference>
<proteinExistence type="predicted"/>
<feature type="domain" description="Response regulatory" evidence="2">
    <location>
        <begin position="1"/>
        <end position="94"/>
    </location>
</feature>
<dbReference type="PROSITE" id="PS50110">
    <property type="entry name" value="RESPONSE_REGULATORY"/>
    <property type="match status" value="1"/>
</dbReference>
<keyword evidence="1" id="KW-0597">Phosphoprotein</keyword>
<name>A0ABT0HRN4_9BACT</name>
<dbReference type="Proteomes" id="UP001202180">
    <property type="component" value="Unassembled WGS sequence"/>
</dbReference>
<dbReference type="EMBL" id="JALPRF010000004">
    <property type="protein sequence ID" value="MCK8494829.1"/>
    <property type="molecule type" value="Genomic_DNA"/>
</dbReference>
<dbReference type="SMART" id="SM00448">
    <property type="entry name" value="REC"/>
    <property type="match status" value="1"/>
</dbReference>
<accession>A0ABT0HRN4</accession>
<organism evidence="3 4">
    <name type="scientific">Spirosoma liriopis</name>
    <dbReference type="NCBI Taxonomy" id="2937440"/>
    <lineage>
        <taxon>Bacteria</taxon>
        <taxon>Pseudomonadati</taxon>
        <taxon>Bacteroidota</taxon>
        <taxon>Cytophagia</taxon>
        <taxon>Cytophagales</taxon>
        <taxon>Cytophagaceae</taxon>
        <taxon>Spirosoma</taxon>
    </lineage>
</organism>